<accession>A0ABR8N2G0</accession>
<organism evidence="1 2">
    <name type="scientific">Paenibacillus terricola</name>
    <dbReference type="NCBI Taxonomy" id="2763503"/>
    <lineage>
        <taxon>Bacteria</taxon>
        <taxon>Bacillati</taxon>
        <taxon>Bacillota</taxon>
        <taxon>Bacilli</taxon>
        <taxon>Bacillales</taxon>
        <taxon>Paenibacillaceae</taxon>
        <taxon>Paenibacillus</taxon>
    </lineage>
</organism>
<evidence type="ECO:0000313" key="2">
    <source>
        <dbReference type="Proteomes" id="UP000609346"/>
    </source>
</evidence>
<dbReference type="InterPro" id="IPR013785">
    <property type="entry name" value="Aldolase_TIM"/>
</dbReference>
<name>A0ABR8N2G0_9BACL</name>
<dbReference type="InterPro" id="IPR006699">
    <property type="entry name" value="GlpP"/>
</dbReference>
<sequence length="232" mass="26109">MISARLFIFRERCISIYNRPPQLILYEQFITRLIANTIRQVNAVKFYPIIASVTKEEQFAHVLESDVERVNLMTGHIGNLESYITKLHDWGKQVYVHIEMIAGLGRDAHTVAYLRDKFQADGIITTKSNIITAAKQSNLRTIQRIFAIDTAAIHTAVRMINSTNPDEVELMPGLMPRVTQEVKGMIKQPLIVGGLIRHEEEVAAALASGADYISSGDPLMWRHAITSKTPVQ</sequence>
<dbReference type="Pfam" id="PF04309">
    <property type="entry name" value="G3P_antiterm"/>
    <property type="match status" value="1"/>
</dbReference>
<dbReference type="EMBL" id="JACXZA010000006">
    <property type="protein sequence ID" value="MBD3921471.1"/>
    <property type="molecule type" value="Genomic_DNA"/>
</dbReference>
<dbReference type="Gene3D" id="3.20.20.70">
    <property type="entry name" value="Aldolase class I"/>
    <property type="match status" value="1"/>
</dbReference>
<comment type="caution">
    <text evidence="1">The sequence shown here is derived from an EMBL/GenBank/DDBJ whole genome shotgun (WGS) entry which is preliminary data.</text>
</comment>
<dbReference type="PANTHER" id="PTHR35787:SF1">
    <property type="entry name" value="GLYCEROL UPTAKE OPERON ANTITERMINATOR REGULATORY PROTEIN"/>
    <property type="match status" value="1"/>
</dbReference>
<evidence type="ECO:0000313" key="1">
    <source>
        <dbReference type="EMBL" id="MBD3921471.1"/>
    </source>
</evidence>
<keyword evidence="2" id="KW-1185">Reference proteome</keyword>
<reference evidence="1 2" key="1">
    <citation type="submission" date="2020-09" db="EMBL/GenBank/DDBJ databases">
        <title>Paenibacillus sp. strain PR3 16S rRNA gene Genome sequencing and assembly.</title>
        <authorList>
            <person name="Kim J."/>
        </authorList>
    </citation>
    <scope>NUCLEOTIDE SEQUENCE [LARGE SCALE GENOMIC DNA]</scope>
    <source>
        <strain evidence="1 2">PR3</strain>
    </source>
</reference>
<gene>
    <name evidence="1" type="ORF">H8B09_22075</name>
</gene>
<dbReference type="PANTHER" id="PTHR35787">
    <property type="entry name" value="GLYCEROL UPTAKE OPERON ANTITERMINATOR REGULATORY PROTEIN"/>
    <property type="match status" value="1"/>
</dbReference>
<dbReference type="Proteomes" id="UP000609346">
    <property type="component" value="Unassembled WGS sequence"/>
</dbReference>
<protein>
    <submittedName>
        <fullName evidence="1">Glycerol-3-phosphate responsive antiterminator</fullName>
    </submittedName>
</protein>
<proteinExistence type="predicted"/>
<dbReference type="SUPFAM" id="SSF110391">
    <property type="entry name" value="GlpP-like"/>
    <property type="match status" value="1"/>
</dbReference>